<evidence type="ECO:0000256" key="1">
    <source>
        <dbReference type="SAM" id="MobiDB-lite"/>
    </source>
</evidence>
<proteinExistence type="predicted"/>
<dbReference type="EMBL" id="ML210377">
    <property type="protein sequence ID" value="TFK18804.1"/>
    <property type="molecule type" value="Genomic_DNA"/>
</dbReference>
<dbReference type="Proteomes" id="UP000307440">
    <property type="component" value="Unassembled WGS sequence"/>
</dbReference>
<gene>
    <name evidence="3" type="ORF">FA15DRAFT_728771</name>
</gene>
<evidence type="ECO:0000313" key="3">
    <source>
        <dbReference type="EMBL" id="TFK18804.1"/>
    </source>
</evidence>
<keyword evidence="4" id="KW-1185">Reference proteome</keyword>
<name>A0A5C3KFY4_COPMA</name>
<dbReference type="InterPro" id="IPR024983">
    <property type="entry name" value="CHAT_dom"/>
</dbReference>
<dbReference type="AlphaFoldDB" id="A0A5C3KFY4"/>
<feature type="region of interest" description="Disordered" evidence="1">
    <location>
        <begin position="57"/>
        <end position="78"/>
    </location>
</feature>
<sequence>MGCVWLHIFPTESYEAASGAVAQLQVGRAQPTLLICPELPDTLAELAKIRRHIPAPRNSVDRVDDRASVGSTHGSLDDVPRNSQESIFVHFGCHGQQHPTNALNNCLLLSEGELTMSKIIQSCQASQASLAYLSACQTAKSNAERPDESLTLSATMLFAGFHGLVGTMWSMHDQDAPIVANVFYQYLFRNGTIAPPAPTDAAYALHIAVQRLREQGVHPSRWVPYVHFGI</sequence>
<feature type="domain" description="CHAT" evidence="2">
    <location>
        <begin position="24"/>
        <end position="229"/>
    </location>
</feature>
<reference evidence="3 4" key="1">
    <citation type="journal article" date="2019" name="Nat. Ecol. Evol.">
        <title>Megaphylogeny resolves global patterns of mushroom evolution.</title>
        <authorList>
            <person name="Varga T."/>
            <person name="Krizsan K."/>
            <person name="Foldi C."/>
            <person name="Dima B."/>
            <person name="Sanchez-Garcia M."/>
            <person name="Sanchez-Ramirez S."/>
            <person name="Szollosi G.J."/>
            <person name="Szarkandi J.G."/>
            <person name="Papp V."/>
            <person name="Albert L."/>
            <person name="Andreopoulos W."/>
            <person name="Angelini C."/>
            <person name="Antonin V."/>
            <person name="Barry K.W."/>
            <person name="Bougher N.L."/>
            <person name="Buchanan P."/>
            <person name="Buyck B."/>
            <person name="Bense V."/>
            <person name="Catcheside P."/>
            <person name="Chovatia M."/>
            <person name="Cooper J."/>
            <person name="Damon W."/>
            <person name="Desjardin D."/>
            <person name="Finy P."/>
            <person name="Geml J."/>
            <person name="Haridas S."/>
            <person name="Hughes K."/>
            <person name="Justo A."/>
            <person name="Karasinski D."/>
            <person name="Kautmanova I."/>
            <person name="Kiss B."/>
            <person name="Kocsube S."/>
            <person name="Kotiranta H."/>
            <person name="LaButti K.M."/>
            <person name="Lechner B.E."/>
            <person name="Liimatainen K."/>
            <person name="Lipzen A."/>
            <person name="Lukacs Z."/>
            <person name="Mihaltcheva S."/>
            <person name="Morgado L.N."/>
            <person name="Niskanen T."/>
            <person name="Noordeloos M.E."/>
            <person name="Ohm R.A."/>
            <person name="Ortiz-Santana B."/>
            <person name="Ovrebo C."/>
            <person name="Racz N."/>
            <person name="Riley R."/>
            <person name="Savchenko A."/>
            <person name="Shiryaev A."/>
            <person name="Soop K."/>
            <person name="Spirin V."/>
            <person name="Szebenyi C."/>
            <person name="Tomsovsky M."/>
            <person name="Tulloss R.E."/>
            <person name="Uehling J."/>
            <person name="Grigoriev I.V."/>
            <person name="Vagvolgyi C."/>
            <person name="Papp T."/>
            <person name="Martin F.M."/>
            <person name="Miettinen O."/>
            <person name="Hibbett D.S."/>
            <person name="Nagy L.G."/>
        </authorList>
    </citation>
    <scope>NUCLEOTIDE SEQUENCE [LARGE SCALE GENOMIC DNA]</scope>
    <source>
        <strain evidence="3 4">CBS 121175</strain>
    </source>
</reference>
<dbReference type="Pfam" id="PF12770">
    <property type="entry name" value="CHAT"/>
    <property type="match status" value="1"/>
</dbReference>
<dbReference type="OrthoDB" id="9991317at2759"/>
<protein>
    <recommendedName>
        <fullName evidence="2">CHAT domain-containing protein</fullName>
    </recommendedName>
</protein>
<evidence type="ECO:0000313" key="4">
    <source>
        <dbReference type="Proteomes" id="UP000307440"/>
    </source>
</evidence>
<evidence type="ECO:0000259" key="2">
    <source>
        <dbReference type="Pfam" id="PF12770"/>
    </source>
</evidence>
<organism evidence="3 4">
    <name type="scientific">Coprinopsis marcescibilis</name>
    <name type="common">Agaric fungus</name>
    <name type="synonym">Psathyrella marcescibilis</name>
    <dbReference type="NCBI Taxonomy" id="230819"/>
    <lineage>
        <taxon>Eukaryota</taxon>
        <taxon>Fungi</taxon>
        <taxon>Dikarya</taxon>
        <taxon>Basidiomycota</taxon>
        <taxon>Agaricomycotina</taxon>
        <taxon>Agaricomycetes</taxon>
        <taxon>Agaricomycetidae</taxon>
        <taxon>Agaricales</taxon>
        <taxon>Agaricineae</taxon>
        <taxon>Psathyrellaceae</taxon>
        <taxon>Coprinopsis</taxon>
    </lineage>
</organism>
<accession>A0A5C3KFY4</accession>
<dbReference type="STRING" id="230819.A0A5C3KFY4"/>